<evidence type="ECO:0000313" key="2">
    <source>
        <dbReference type="Proteomes" id="UP000664859"/>
    </source>
</evidence>
<gene>
    <name evidence="1" type="ORF">JKP88DRAFT_243994</name>
</gene>
<sequence length="1008" mass="105187">MAGNGTITAGNLVLSHPNGSFNFLQSLNSVSSISVLCPLFDKSFELCDGSSDFETHLTGSAESSKAIDHMSLQVHSTGDRAVLQSRQYVPSQSGATRTVMMTATMAAIEGSIVRLGCFDDAADKIEGLGDGYFFELNNGVLYACMRVSTTPSGEVKIPQSDFNIDRLNGDGLSRYALDKETPTTFIISYESRIGSVRLGIVAQGTVLYAHRFDPSASYGPQTTLAALVAAYVDPITGVVDTAQISLFNSSSTALAANGVYTGSWEDVSRYSSATVSVLSNQASAASGLSVQFGNTAAQGDLIKTFSTVAATQFSTALTIPGRYMRVVYTNGATLQTSFYLQTKLSVVQVNSVADASSTVDDTTPALLTRNLNMARLDKGTYVSVRGDENNVLRVRDSSDTALSINAGSTPLVQADFLYNVNTNVVNTTLLTSGTVTYTTGTAAVATAALAASSAIVSTRRYVTGAVGRAIRVVASCAFTTGAANSTQLIGIGGTENGLFFGYNGTAFGVCVRNNSVDTWTAASAFNVDKLNGTGASAFTLDPTKGNVYVITFDGMGYGTITFGIASTPASATTDFIIAHRVAFGNSSTATGLRIASGPLMAQAINSTNASALTIRVAALSAFADGASTHVLGRQRAVDNFQTVSNTPAPVITVLNKTTYQALNNQSSAVLQSMSVSADGTKGSIVVQIIDSPTLTGASYADISTNTSTMQLDTAATSFTGGTKLFSTTVQCTGSTIVDLTMLDIRVAPGQFVTLAAMCTASGIVHNQTMSLKHSNDEVKQLALATMISELASAQMIVERDVPTSKLSDPHLVERAEVCRTEIMATAISGAVLKVVTDPNFSSNNLSHLGVWDVTEQMVALGASDHFAFAVNPATFMGQFTGVFNCWKDVVKALEWAAGAHADPRPDNRPPVTVFHTPQSKEAWALRLHGAVGHPVPAAAQAAAAMQPDVAMQPWAPMDLQTGMGAAELPHTASIAALDAMLAAYGGEATLAAALDTGFGDIDINNIFD</sequence>
<accession>A0A836CJ92</accession>
<proteinExistence type="predicted"/>
<organism evidence="1 2">
    <name type="scientific">Tribonema minus</name>
    <dbReference type="NCBI Taxonomy" id="303371"/>
    <lineage>
        <taxon>Eukaryota</taxon>
        <taxon>Sar</taxon>
        <taxon>Stramenopiles</taxon>
        <taxon>Ochrophyta</taxon>
        <taxon>PX clade</taxon>
        <taxon>Xanthophyceae</taxon>
        <taxon>Tribonematales</taxon>
        <taxon>Tribonemataceae</taxon>
        <taxon>Tribonema</taxon>
    </lineage>
</organism>
<name>A0A836CJ92_9STRA</name>
<protein>
    <submittedName>
        <fullName evidence="1">Uncharacterized protein</fullName>
    </submittedName>
</protein>
<dbReference type="Proteomes" id="UP000664859">
    <property type="component" value="Unassembled WGS sequence"/>
</dbReference>
<comment type="caution">
    <text evidence="1">The sequence shown here is derived from an EMBL/GenBank/DDBJ whole genome shotgun (WGS) entry which is preliminary data.</text>
</comment>
<reference evidence="1" key="1">
    <citation type="submission" date="2021-02" db="EMBL/GenBank/DDBJ databases">
        <title>First Annotated Genome of the Yellow-green Alga Tribonema minus.</title>
        <authorList>
            <person name="Mahan K.M."/>
        </authorList>
    </citation>
    <scope>NUCLEOTIDE SEQUENCE</scope>
    <source>
        <strain evidence="1">UTEX B ZZ1240</strain>
    </source>
</reference>
<evidence type="ECO:0000313" key="1">
    <source>
        <dbReference type="EMBL" id="KAG5187494.1"/>
    </source>
</evidence>
<dbReference type="AlphaFoldDB" id="A0A836CJ92"/>
<keyword evidence="2" id="KW-1185">Reference proteome</keyword>
<dbReference type="EMBL" id="JAFCMP010000090">
    <property type="protein sequence ID" value="KAG5187494.1"/>
    <property type="molecule type" value="Genomic_DNA"/>
</dbReference>